<feature type="chain" id="PRO_5020721117" evidence="1">
    <location>
        <begin position="19"/>
        <end position="179"/>
    </location>
</feature>
<gene>
    <name evidence="2" type="ORF">EDB95_1439</name>
</gene>
<protein>
    <submittedName>
        <fullName evidence="2">Uncharacterized protein</fullName>
    </submittedName>
</protein>
<dbReference type="AlphaFoldDB" id="A0A4R8DSM6"/>
<dbReference type="RefSeq" id="WP_133992047.1">
    <property type="nucleotide sequence ID" value="NZ_SODV01000001.1"/>
</dbReference>
<dbReference type="EMBL" id="SODV01000001">
    <property type="protein sequence ID" value="TDX00415.1"/>
    <property type="molecule type" value="Genomic_DNA"/>
</dbReference>
<dbReference type="Proteomes" id="UP000294498">
    <property type="component" value="Unassembled WGS sequence"/>
</dbReference>
<sequence>MKSVLLLFALAAPFYAQTPWNKVVVSPLLTVEMPAFAPKSSFHKDQAHMMVTQAIFDSAFFMIGFTDGDLLVKDRADMDEKLKGFVHGFMESQMKSHSITVKDTSLAGTRGKILLLAPPAAQSAKADSGFIYMTIAGGQCYIIMEARKPNGPAERPADERRFWGSLTFDTAHIRENGFH</sequence>
<keyword evidence="1" id="KW-0732">Signal</keyword>
<organism evidence="2 3">
    <name type="scientific">Dinghuibacter silviterrae</name>
    <dbReference type="NCBI Taxonomy" id="1539049"/>
    <lineage>
        <taxon>Bacteria</taxon>
        <taxon>Pseudomonadati</taxon>
        <taxon>Bacteroidota</taxon>
        <taxon>Chitinophagia</taxon>
        <taxon>Chitinophagales</taxon>
        <taxon>Chitinophagaceae</taxon>
        <taxon>Dinghuibacter</taxon>
    </lineage>
</organism>
<evidence type="ECO:0000313" key="2">
    <source>
        <dbReference type="EMBL" id="TDX00415.1"/>
    </source>
</evidence>
<name>A0A4R8DSM6_9BACT</name>
<feature type="signal peptide" evidence="1">
    <location>
        <begin position="1"/>
        <end position="18"/>
    </location>
</feature>
<proteinExistence type="predicted"/>
<evidence type="ECO:0000313" key="3">
    <source>
        <dbReference type="Proteomes" id="UP000294498"/>
    </source>
</evidence>
<keyword evidence="3" id="KW-1185">Reference proteome</keyword>
<evidence type="ECO:0000256" key="1">
    <source>
        <dbReference type="SAM" id="SignalP"/>
    </source>
</evidence>
<comment type="caution">
    <text evidence="2">The sequence shown here is derived from an EMBL/GenBank/DDBJ whole genome shotgun (WGS) entry which is preliminary data.</text>
</comment>
<reference evidence="2 3" key="1">
    <citation type="submission" date="2019-03" db="EMBL/GenBank/DDBJ databases">
        <title>Genomic Encyclopedia of Type Strains, Phase IV (KMG-IV): sequencing the most valuable type-strain genomes for metagenomic binning, comparative biology and taxonomic classification.</title>
        <authorList>
            <person name="Goeker M."/>
        </authorList>
    </citation>
    <scope>NUCLEOTIDE SEQUENCE [LARGE SCALE GENOMIC DNA]</scope>
    <source>
        <strain evidence="2 3">DSM 100059</strain>
    </source>
</reference>
<accession>A0A4R8DSM6</accession>